<evidence type="ECO:0000256" key="1">
    <source>
        <dbReference type="SAM" id="MobiDB-lite"/>
    </source>
</evidence>
<protein>
    <submittedName>
        <fullName evidence="2">Uncharacterized protein</fullName>
    </submittedName>
</protein>
<accession>A0A644VZR9</accession>
<sequence>MPRLGHRIGAGEGAAVGLHEQIGAGAAAGVMRAGAARREGAARRQGARIGHGARDRHQPPPRPGHLRDRVEKAAGIGVARMRKQALDRARLDDPAGIHHADPLADLRDGAQIVADEDGGHAGLAPQPGQKFEDLRLDRGVKRSGRLVGDQQLGPAGERHRDHQPLALAAGKLVGVEVEAARRVGDADHLHQPDRLGLRRRAAQVAMEPQRLADLLAHPDHRVQRARRVLEDHRDALAAHRFQCLARRAHELARAQPDRARDPCLRRQEAKRREPGYRLAAARLAHQAKRLARRHVEVDAMQHRDAVEGDAQVADFHQSVHEILPKGARPAGAGMQSPGGHAARRGMAGAGGQPAAQFEARKSIAKAGAAFQCRSERMPVKTAFWCST</sequence>
<feature type="region of interest" description="Disordered" evidence="1">
    <location>
        <begin position="326"/>
        <end position="349"/>
    </location>
</feature>
<name>A0A644VZR9_9ZZZZ</name>
<dbReference type="AntiFam" id="ANF00095">
    <property type="entry name" value="Shadow ORF (opposite ABC transporters)"/>
</dbReference>
<comment type="caution">
    <text evidence="2">The sequence shown here is derived from an EMBL/GenBank/DDBJ whole genome shotgun (WGS) entry which is preliminary data.</text>
</comment>
<feature type="compositionally biased region" description="Low complexity" evidence="1">
    <location>
        <begin position="337"/>
        <end position="349"/>
    </location>
</feature>
<dbReference type="EMBL" id="VSSQ01000535">
    <property type="protein sequence ID" value="MPL96994.1"/>
    <property type="molecule type" value="Genomic_DNA"/>
</dbReference>
<feature type="region of interest" description="Disordered" evidence="1">
    <location>
        <begin position="36"/>
        <end position="69"/>
    </location>
</feature>
<evidence type="ECO:0000313" key="2">
    <source>
        <dbReference type="EMBL" id="MPL96994.1"/>
    </source>
</evidence>
<proteinExistence type="predicted"/>
<organism evidence="2">
    <name type="scientific">bioreactor metagenome</name>
    <dbReference type="NCBI Taxonomy" id="1076179"/>
    <lineage>
        <taxon>unclassified sequences</taxon>
        <taxon>metagenomes</taxon>
        <taxon>ecological metagenomes</taxon>
    </lineage>
</organism>
<gene>
    <name evidence="2" type="ORF">SDC9_43181</name>
</gene>
<dbReference type="AlphaFoldDB" id="A0A644VZR9"/>
<reference evidence="2" key="1">
    <citation type="submission" date="2019-08" db="EMBL/GenBank/DDBJ databases">
        <authorList>
            <person name="Kucharzyk K."/>
            <person name="Murdoch R.W."/>
            <person name="Higgins S."/>
            <person name="Loffler F."/>
        </authorList>
    </citation>
    <scope>NUCLEOTIDE SEQUENCE</scope>
</reference>